<organism evidence="3 4">
    <name type="scientific">Diabrotica virgifera virgifera</name>
    <name type="common">western corn rootworm</name>
    <dbReference type="NCBI Taxonomy" id="50390"/>
    <lineage>
        <taxon>Eukaryota</taxon>
        <taxon>Metazoa</taxon>
        <taxon>Ecdysozoa</taxon>
        <taxon>Arthropoda</taxon>
        <taxon>Hexapoda</taxon>
        <taxon>Insecta</taxon>
        <taxon>Pterygota</taxon>
        <taxon>Neoptera</taxon>
        <taxon>Endopterygota</taxon>
        <taxon>Coleoptera</taxon>
        <taxon>Polyphaga</taxon>
        <taxon>Cucujiformia</taxon>
        <taxon>Chrysomeloidea</taxon>
        <taxon>Chrysomelidae</taxon>
        <taxon>Galerucinae</taxon>
        <taxon>Diabroticina</taxon>
        <taxon>Diabroticites</taxon>
        <taxon>Diabrotica</taxon>
    </lineage>
</organism>
<reference evidence="3" key="1">
    <citation type="submission" date="2025-05" db="UniProtKB">
        <authorList>
            <consortium name="EnsemblMetazoa"/>
        </authorList>
    </citation>
    <scope>IDENTIFICATION</scope>
</reference>
<dbReference type="Proteomes" id="UP001652700">
    <property type="component" value="Unplaced"/>
</dbReference>
<dbReference type="EnsemblMetazoa" id="XM_050660472.1">
    <property type="protein sequence ID" value="XP_050516429.1"/>
    <property type="gene ID" value="LOC126891293"/>
</dbReference>
<evidence type="ECO:0000313" key="3">
    <source>
        <dbReference type="EnsemblMetazoa" id="XP_050516429.1"/>
    </source>
</evidence>
<dbReference type="Pfam" id="PF16064">
    <property type="entry name" value="DUF4806"/>
    <property type="match status" value="1"/>
</dbReference>
<feature type="region of interest" description="Disordered" evidence="1">
    <location>
        <begin position="111"/>
        <end position="140"/>
    </location>
</feature>
<sequence length="347" mass="39114">MVDNTWTVVQFLDDTTVEAVPSSWIQGNNCHWPSFAPEKLINAIKKSEPLNTCWPSHQIKIFRNATFNDYWIARNKAKIAENTSELETESDTGNNKKRKVIQKILSSSDEESIEESILPSPPKIKRPSKRNYGQENKNNGLEIMVQKSTNEVDSSSSDPLCQKNLNNLSSITSINDESIIRESTVQTTQCKCRFEIGETVKPLLQQGHILRGMMLEILGEVKQLRQELVARTQTTSKSFFRSVSSVVFPISCDEDMVLFEEYLQDSTDFNNAVSELVKVGGSKAYDFVSRVGKLIITNEQALKYSWLGQKGKQKFCDTRIANLIIEALIATNLTKTTKEAQSAIQFG</sequence>
<dbReference type="RefSeq" id="XP_050516429.1">
    <property type="nucleotide sequence ID" value="XM_050660472.1"/>
</dbReference>
<evidence type="ECO:0000259" key="2">
    <source>
        <dbReference type="Pfam" id="PF16064"/>
    </source>
</evidence>
<dbReference type="PANTHER" id="PTHR34153:SF2">
    <property type="entry name" value="SI:CH211-262H13.3-RELATED"/>
    <property type="match status" value="1"/>
</dbReference>
<dbReference type="InterPro" id="IPR032071">
    <property type="entry name" value="DUF4806"/>
</dbReference>
<accession>A0ABM5L1W2</accession>
<dbReference type="GeneID" id="126891293"/>
<feature type="domain" description="DUF4806" evidence="2">
    <location>
        <begin position="243"/>
        <end position="322"/>
    </location>
</feature>
<proteinExistence type="predicted"/>
<protein>
    <recommendedName>
        <fullName evidence="2">DUF4806 domain-containing protein</fullName>
    </recommendedName>
</protein>
<name>A0ABM5L1W2_DIAVI</name>
<keyword evidence="4" id="KW-1185">Reference proteome</keyword>
<evidence type="ECO:0000313" key="4">
    <source>
        <dbReference type="Proteomes" id="UP001652700"/>
    </source>
</evidence>
<dbReference type="PANTHER" id="PTHR34153">
    <property type="entry name" value="SI:CH211-262H13.3-RELATED-RELATED"/>
    <property type="match status" value="1"/>
</dbReference>
<evidence type="ECO:0000256" key="1">
    <source>
        <dbReference type="SAM" id="MobiDB-lite"/>
    </source>
</evidence>